<evidence type="ECO:0000313" key="1">
    <source>
        <dbReference type="EMBL" id="MDQ2259543.1"/>
    </source>
</evidence>
<reference evidence="1 2" key="1">
    <citation type="submission" date="2023-08" db="EMBL/GenBank/DDBJ databases">
        <authorList>
            <person name="Dale J."/>
        </authorList>
    </citation>
    <scope>NUCLEOTIDE SEQUENCE [LARGE SCALE GENOMIC DNA]</scope>
    <source>
        <strain evidence="1 2">2023EL-00788</strain>
    </source>
</reference>
<evidence type="ECO:0008006" key="3">
    <source>
        <dbReference type="Google" id="ProtNLM"/>
    </source>
</evidence>
<dbReference type="Proteomes" id="UP001225042">
    <property type="component" value="Unassembled WGS sequence"/>
</dbReference>
<organism evidence="1 2">
    <name type="scientific">Enterobacter soli</name>
    <dbReference type="NCBI Taxonomy" id="885040"/>
    <lineage>
        <taxon>Bacteria</taxon>
        <taxon>Pseudomonadati</taxon>
        <taxon>Pseudomonadota</taxon>
        <taxon>Gammaproteobacteria</taxon>
        <taxon>Enterobacterales</taxon>
        <taxon>Enterobacteriaceae</taxon>
        <taxon>Enterobacter</taxon>
    </lineage>
</organism>
<evidence type="ECO:0000313" key="2">
    <source>
        <dbReference type="Proteomes" id="UP001225042"/>
    </source>
</evidence>
<dbReference type="EMBL" id="JAVDKS010000022">
    <property type="protein sequence ID" value="MDQ2259543.1"/>
    <property type="molecule type" value="Genomic_DNA"/>
</dbReference>
<accession>A0AAW8HFE1</accession>
<gene>
    <name evidence="1" type="ORF">RBJ67_25780</name>
</gene>
<name>A0AAW8HFE1_9ENTR</name>
<keyword evidence="2" id="KW-1185">Reference proteome</keyword>
<dbReference type="RefSeq" id="WP_045336815.1">
    <property type="nucleotide sequence ID" value="NZ_JAVDKS010000022.1"/>
</dbReference>
<sequence>MAIFITLRCGGRGEGRSEFGKYRCWSDDNDDPYVLAGDTKKDAYLSLEDLFTDAKSAGWKRINGEWMCPSCIAFNAENKKA</sequence>
<comment type="caution">
    <text evidence="1">The sequence shown here is derived from an EMBL/GenBank/DDBJ whole genome shotgun (WGS) entry which is preliminary data.</text>
</comment>
<dbReference type="AlphaFoldDB" id="A0AAW8HFE1"/>
<proteinExistence type="predicted"/>
<protein>
    <recommendedName>
        <fullName evidence="3">Prophage protein</fullName>
    </recommendedName>
</protein>